<evidence type="ECO:0000256" key="1">
    <source>
        <dbReference type="SAM" id="SignalP"/>
    </source>
</evidence>
<proteinExistence type="predicted"/>
<evidence type="ECO:0000313" key="3">
    <source>
        <dbReference type="Proteomes" id="UP001268542"/>
    </source>
</evidence>
<protein>
    <submittedName>
        <fullName evidence="2">Uncharacterized protein</fullName>
    </submittedName>
</protein>
<sequence length="145" mass="15628">MKKLLVAALSAVLMTVGLAATGASVATAAPAGPSSAQYPGTIGTYAAVSAAYPYRYGGVAKPKRLAVWYGGRDGERITGRVYVTTRKNGTTTTTTVSYWYNGFGRNVWTNLFSQPGSHQITVAFQPSDSTYRNTQTSYWIWISPR</sequence>
<dbReference type="EMBL" id="JAVYII010000004">
    <property type="protein sequence ID" value="MDT9593538.1"/>
    <property type="molecule type" value="Genomic_DNA"/>
</dbReference>
<accession>A0ABU3PWD1</accession>
<keyword evidence="1" id="KW-0732">Signal</keyword>
<organism evidence="2 3">
    <name type="scientific">Nocardioides imazamoxiresistens</name>
    <dbReference type="NCBI Taxonomy" id="3231893"/>
    <lineage>
        <taxon>Bacteria</taxon>
        <taxon>Bacillati</taxon>
        <taxon>Actinomycetota</taxon>
        <taxon>Actinomycetes</taxon>
        <taxon>Propionibacteriales</taxon>
        <taxon>Nocardioidaceae</taxon>
        <taxon>Nocardioides</taxon>
    </lineage>
</organism>
<feature type="signal peptide" evidence="1">
    <location>
        <begin position="1"/>
        <end position="19"/>
    </location>
</feature>
<evidence type="ECO:0000313" key="2">
    <source>
        <dbReference type="EMBL" id="MDT9593538.1"/>
    </source>
</evidence>
<feature type="chain" id="PRO_5045567782" evidence="1">
    <location>
        <begin position="20"/>
        <end position="145"/>
    </location>
</feature>
<dbReference type="Proteomes" id="UP001268542">
    <property type="component" value="Unassembled WGS sequence"/>
</dbReference>
<reference evidence="2 3" key="1">
    <citation type="submission" date="2023-08" db="EMBL/GenBank/DDBJ databases">
        <title>Nocardioides seae sp. nov., a bacterium isolated from a soil.</title>
        <authorList>
            <person name="Wang X."/>
        </authorList>
    </citation>
    <scope>NUCLEOTIDE SEQUENCE [LARGE SCALE GENOMIC DNA]</scope>
    <source>
        <strain evidence="2 3">YZH12</strain>
    </source>
</reference>
<keyword evidence="3" id="KW-1185">Reference proteome</keyword>
<comment type="caution">
    <text evidence="2">The sequence shown here is derived from an EMBL/GenBank/DDBJ whole genome shotgun (WGS) entry which is preliminary data.</text>
</comment>
<dbReference type="RefSeq" id="WP_315733032.1">
    <property type="nucleotide sequence ID" value="NZ_JAVYII010000004.1"/>
</dbReference>
<name>A0ABU3PWD1_9ACTN</name>
<gene>
    <name evidence="2" type="ORF">RDV89_10705</name>
</gene>